<dbReference type="InterPro" id="IPR036259">
    <property type="entry name" value="MFS_trans_sf"/>
</dbReference>
<keyword evidence="3 6" id="KW-1133">Transmembrane helix</keyword>
<comment type="subcellular location">
    <subcellularLocation>
        <location evidence="1">Cell membrane</location>
        <topology evidence="1">Multi-pass membrane protein</topology>
    </subcellularLocation>
</comment>
<dbReference type="InterPro" id="IPR011701">
    <property type="entry name" value="MFS"/>
</dbReference>
<organism evidence="8 9">
    <name type="scientific">Microbacterium alkaliflavum</name>
    <dbReference type="NCBI Taxonomy" id="3248839"/>
    <lineage>
        <taxon>Bacteria</taxon>
        <taxon>Bacillati</taxon>
        <taxon>Actinomycetota</taxon>
        <taxon>Actinomycetes</taxon>
        <taxon>Micrococcales</taxon>
        <taxon>Microbacteriaceae</taxon>
        <taxon>Microbacterium</taxon>
    </lineage>
</organism>
<evidence type="ECO:0000256" key="4">
    <source>
        <dbReference type="ARBA" id="ARBA00023136"/>
    </source>
</evidence>
<evidence type="ECO:0000259" key="7">
    <source>
        <dbReference type="PROSITE" id="PS50850"/>
    </source>
</evidence>
<feature type="transmembrane region" description="Helical" evidence="6">
    <location>
        <begin position="168"/>
        <end position="187"/>
    </location>
</feature>
<dbReference type="Gene3D" id="1.20.1250.20">
    <property type="entry name" value="MFS general substrate transporter like domains"/>
    <property type="match status" value="1"/>
</dbReference>
<feature type="transmembrane region" description="Helical" evidence="6">
    <location>
        <begin position="285"/>
        <end position="308"/>
    </location>
</feature>
<dbReference type="Proteomes" id="UP001610861">
    <property type="component" value="Unassembled WGS sequence"/>
</dbReference>
<dbReference type="Pfam" id="PF07690">
    <property type="entry name" value="MFS_1"/>
    <property type="match status" value="2"/>
</dbReference>
<feature type="transmembrane region" description="Helical" evidence="6">
    <location>
        <begin position="411"/>
        <end position="429"/>
    </location>
</feature>
<dbReference type="SUPFAM" id="SSF103473">
    <property type="entry name" value="MFS general substrate transporter"/>
    <property type="match status" value="1"/>
</dbReference>
<feature type="transmembrane region" description="Helical" evidence="6">
    <location>
        <begin position="102"/>
        <end position="131"/>
    </location>
</feature>
<protein>
    <submittedName>
        <fullName evidence="8">MFS transporter</fullName>
    </submittedName>
</protein>
<keyword evidence="2 6" id="KW-0812">Transmembrane</keyword>
<gene>
    <name evidence="8" type="ORF">ACH3VR_14475</name>
</gene>
<evidence type="ECO:0000256" key="2">
    <source>
        <dbReference type="ARBA" id="ARBA00022692"/>
    </source>
</evidence>
<reference evidence="8 9" key="1">
    <citation type="submission" date="2024-09" db="EMBL/GenBank/DDBJ databases">
        <authorList>
            <person name="Pan X."/>
        </authorList>
    </citation>
    <scope>NUCLEOTIDE SEQUENCE [LARGE SCALE GENOMIC DNA]</scope>
    <source>
        <strain evidence="8 9">B2969</strain>
    </source>
</reference>
<evidence type="ECO:0000256" key="1">
    <source>
        <dbReference type="ARBA" id="ARBA00004651"/>
    </source>
</evidence>
<feature type="region of interest" description="Disordered" evidence="5">
    <location>
        <begin position="1"/>
        <end position="28"/>
    </location>
</feature>
<evidence type="ECO:0000256" key="3">
    <source>
        <dbReference type="ARBA" id="ARBA00022989"/>
    </source>
</evidence>
<dbReference type="PANTHER" id="PTHR23518">
    <property type="entry name" value="C-METHYLTRANSFERASE"/>
    <property type="match status" value="1"/>
</dbReference>
<feature type="transmembrane region" description="Helical" evidence="6">
    <location>
        <begin position="320"/>
        <end position="337"/>
    </location>
</feature>
<evidence type="ECO:0000256" key="5">
    <source>
        <dbReference type="SAM" id="MobiDB-lite"/>
    </source>
</evidence>
<accession>A0ABW7Q9M0</accession>
<feature type="transmembrane region" description="Helical" evidence="6">
    <location>
        <begin position="57"/>
        <end position="75"/>
    </location>
</feature>
<dbReference type="RefSeq" id="WP_397557026.1">
    <property type="nucleotide sequence ID" value="NZ_JBIQWL010000005.1"/>
</dbReference>
<feature type="transmembrane region" description="Helical" evidence="6">
    <location>
        <begin position="258"/>
        <end position="279"/>
    </location>
</feature>
<dbReference type="InterPro" id="IPR020846">
    <property type="entry name" value="MFS_dom"/>
</dbReference>
<sequence>MYISLSNTPEPTEPAEETPSGTRPPRRGIKTVSSTVITLGIVSMLTDVSSESVSAILPLYITGVLGLSTIAFGFLDGLYQGVSALVRIAGGYVSDRSDRPKWVAFTGYALAAVARIGLLFASGFAAITAVVTADRIGKGIRTAPRDALITAASRPDNLGTSFGVHRTLDNIGAAIGPLLAFVILLVVPDGFQVVFAASLACALIGVAILGIVVPNIRRRAPAPAHGEAAAADGDAQDAAPRRPKFDWAVVWKGPMRRVLAAAGILGILTIGDGFIYLVLQSRSDFAALWFPLLYVGTNLAFLAFAIPLGRLSDRVGRAKVFVFGHLSLLAAYVVAFLPVTDIAATILCLAFLGAFYAATDGVLSALAAQLTTEETHGTGIAAAQTVVAITRFIAAAGFGILWYLIGPEFSMIIVALLLAIAIPLVALLLRPFLSSIKSVSTSQPAP</sequence>
<feature type="transmembrane region" description="Helical" evidence="6">
    <location>
        <begin position="193"/>
        <end position="213"/>
    </location>
</feature>
<evidence type="ECO:0000313" key="9">
    <source>
        <dbReference type="Proteomes" id="UP001610861"/>
    </source>
</evidence>
<feature type="domain" description="Major facilitator superfamily (MFS) profile" evidence="7">
    <location>
        <begin position="35"/>
        <end position="438"/>
    </location>
</feature>
<name>A0ABW7Q9M0_9MICO</name>
<evidence type="ECO:0000313" key="8">
    <source>
        <dbReference type="EMBL" id="MFH8251571.1"/>
    </source>
</evidence>
<dbReference type="PANTHER" id="PTHR23518:SF2">
    <property type="entry name" value="MAJOR FACILITATOR SUPERFAMILY TRANSPORTER"/>
    <property type="match status" value="1"/>
</dbReference>
<dbReference type="PROSITE" id="PS50850">
    <property type="entry name" value="MFS"/>
    <property type="match status" value="1"/>
</dbReference>
<feature type="transmembrane region" description="Helical" evidence="6">
    <location>
        <begin position="343"/>
        <end position="368"/>
    </location>
</feature>
<feature type="transmembrane region" description="Helical" evidence="6">
    <location>
        <begin position="380"/>
        <end position="405"/>
    </location>
</feature>
<evidence type="ECO:0000256" key="6">
    <source>
        <dbReference type="SAM" id="Phobius"/>
    </source>
</evidence>
<comment type="caution">
    <text evidence="8">The sequence shown here is derived from an EMBL/GenBank/DDBJ whole genome shotgun (WGS) entry which is preliminary data.</text>
</comment>
<keyword evidence="4 6" id="KW-0472">Membrane</keyword>
<proteinExistence type="predicted"/>
<dbReference type="CDD" id="cd17370">
    <property type="entry name" value="MFS_MJ1317_like"/>
    <property type="match status" value="1"/>
</dbReference>
<dbReference type="EMBL" id="JBIQWL010000005">
    <property type="protein sequence ID" value="MFH8251571.1"/>
    <property type="molecule type" value="Genomic_DNA"/>
</dbReference>
<keyword evidence="9" id="KW-1185">Reference proteome</keyword>